<dbReference type="RefSeq" id="WP_100767938.1">
    <property type="nucleotide sequence ID" value="NZ_NPEA01000004.1"/>
</dbReference>
<gene>
    <name evidence="1" type="ORF">CH365_07275</name>
</gene>
<accession>A0A2M9ZZB7</accession>
<sequence>MKRFIFLFSFILGFPELLLAEMVPRNDFSTYAEETNSKIGFSKDYFSFSFFYGGPLGPPSGSFIDAEKEYDHTLLNRIQVGEVKRNIVGMPAISTYDRPIYQSSGLYGIELESGWTDYIGYGFTFQGQAVHAVRQKVQKQIHFALNEDVTTLPKDVQVYSDVSALTFLSAHLLPKHKFDPYIKVKAGMTFPVSDNVHASSRDDYLARNSAMTNGRAFSWGVGIGANYHASPKYFYMIEFYRQSTRIYSDQFTGRILNTFYLQFGVGIRLALNN</sequence>
<keyword evidence="2" id="KW-1185">Reference proteome</keyword>
<dbReference type="Gene3D" id="2.40.160.20">
    <property type="match status" value="1"/>
</dbReference>
<dbReference type="EMBL" id="NPEA01000004">
    <property type="protein sequence ID" value="PJZ77385.1"/>
    <property type="molecule type" value="Genomic_DNA"/>
</dbReference>
<dbReference type="OrthoDB" id="321214at2"/>
<name>A0A2M9ZZB7_9LEPT</name>
<organism evidence="1 2">
    <name type="scientific">Leptospira neocaledonica</name>
    <dbReference type="NCBI Taxonomy" id="2023192"/>
    <lineage>
        <taxon>Bacteria</taxon>
        <taxon>Pseudomonadati</taxon>
        <taxon>Spirochaetota</taxon>
        <taxon>Spirochaetia</taxon>
        <taxon>Leptospirales</taxon>
        <taxon>Leptospiraceae</taxon>
        <taxon>Leptospira</taxon>
    </lineage>
</organism>
<dbReference type="AlphaFoldDB" id="A0A2M9ZZB7"/>
<dbReference type="Proteomes" id="UP000231843">
    <property type="component" value="Unassembled WGS sequence"/>
</dbReference>
<protein>
    <recommendedName>
        <fullName evidence="3">Outer membrane protein beta-barrel domain-containing protein</fullName>
    </recommendedName>
</protein>
<evidence type="ECO:0008006" key="3">
    <source>
        <dbReference type="Google" id="ProtNLM"/>
    </source>
</evidence>
<evidence type="ECO:0000313" key="1">
    <source>
        <dbReference type="EMBL" id="PJZ77385.1"/>
    </source>
</evidence>
<comment type="caution">
    <text evidence="1">The sequence shown here is derived from an EMBL/GenBank/DDBJ whole genome shotgun (WGS) entry which is preliminary data.</text>
</comment>
<reference evidence="1 2" key="1">
    <citation type="submission" date="2017-07" db="EMBL/GenBank/DDBJ databases">
        <title>Leptospira spp. isolated from tropical soils.</title>
        <authorList>
            <person name="Thibeaux R."/>
            <person name="Iraola G."/>
            <person name="Ferres I."/>
            <person name="Bierque E."/>
            <person name="Girault D."/>
            <person name="Soupe-Gilbert M.-E."/>
            <person name="Picardeau M."/>
            <person name="Goarant C."/>
        </authorList>
    </citation>
    <scope>NUCLEOTIDE SEQUENCE [LARGE SCALE GENOMIC DNA]</scope>
    <source>
        <strain evidence="1 2">ES4-C-A1</strain>
    </source>
</reference>
<proteinExistence type="predicted"/>
<evidence type="ECO:0000313" key="2">
    <source>
        <dbReference type="Proteomes" id="UP000231843"/>
    </source>
</evidence>